<evidence type="ECO:0000256" key="1">
    <source>
        <dbReference type="SAM" id="MobiDB-lite"/>
    </source>
</evidence>
<name>A0A5B7IZJ5_PORTR</name>
<dbReference type="EMBL" id="VSRR010076194">
    <property type="protein sequence ID" value="MPC87965.1"/>
    <property type="molecule type" value="Genomic_DNA"/>
</dbReference>
<proteinExistence type="predicted"/>
<dbReference type="AlphaFoldDB" id="A0A5B7IZJ5"/>
<evidence type="ECO:0000313" key="3">
    <source>
        <dbReference type="Proteomes" id="UP000324222"/>
    </source>
</evidence>
<accession>A0A5B7IZJ5</accession>
<dbReference type="Proteomes" id="UP000324222">
    <property type="component" value="Unassembled WGS sequence"/>
</dbReference>
<organism evidence="2 3">
    <name type="scientific">Portunus trituberculatus</name>
    <name type="common">Swimming crab</name>
    <name type="synonym">Neptunus trituberculatus</name>
    <dbReference type="NCBI Taxonomy" id="210409"/>
    <lineage>
        <taxon>Eukaryota</taxon>
        <taxon>Metazoa</taxon>
        <taxon>Ecdysozoa</taxon>
        <taxon>Arthropoda</taxon>
        <taxon>Crustacea</taxon>
        <taxon>Multicrustacea</taxon>
        <taxon>Malacostraca</taxon>
        <taxon>Eumalacostraca</taxon>
        <taxon>Eucarida</taxon>
        <taxon>Decapoda</taxon>
        <taxon>Pleocyemata</taxon>
        <taxon>Brachyura</taxon>
        <taxon>Eubrachyura</taxon>
        <taxon>Portunoidea</taxon>
        <taxon>Portunidae</taxon>
        <taxon>Portuninae</taxon>
        <taxon>Portunus</taxon>
    </lineage>
</organism>
<feature type="compositionally biased region" description="Polar residues" evidence="1">
    <location>
        <begin position="34"/>
        <end position="54"/>
    </location>
</feature>
<sequence length="61" mass="6926">MQKIYPFTVLSRLMSEDCEKEHLSGCLSHTVQPTLPHRSTTGNMENFTERTSPITDAKCNL</sequence>
<protein>
    <submittedName>
        <fullName evidence="2">Uncharacterized protein</fullName>
    </submittedName>
</protein>
<keyword evidence="3" id="KW-1185">Reference proteome</keyword>
<evidence type="ECO:0000313" key="2">
    <source>
        <dbReference type="EMBL" id="MPC87965.1"/>
    </source>
</evidence>
<feature type="region of interest" description="Disordered" evidence="1">
    <location>
        <begin position="34"/>
        <end position="61"/>
    </location>
</feature>
<reference evidence="2 3" key="1">
    <citation type="submission" date="2019-05" db="EMBL/GenBank/DDBJ databases">
        <title>Another draft genome of Portunus trituberculatus and its Hox gene families provides insights of decapod evolution.</title>
        <authorList>
            <person name="Jeong J.-H."/>
            <person name="Song I."/>
            <person name="Kim S."/>
            <person name="Choi T."/>
            <person name="Kim D."/>
            <person name="Ryu S."/>
            <person name="Kim W."/>
        </authorList>
    </citation>
    <scope>NUCLEOTIDE SEQUENCE [LARGE SCALE GENOMIC DNA]</scope>
    <source>
        <tissue evidence="2">Muscle</tissue>
    </source>
</reference>
<comment type="caution">
    <text evidence="2">The sequence shown here is derived from an EMBL/GenBank/DDBJ whole genome shotgun (WGS) entry which is preliminary data.</text>
</comment>
<gene>
    <name evidence="2" type="ORF">E2C01_082851</name>
</gene>